<dbReference type="Pfam" id="PF00657">
    <property type="entry name" value="Lipase_GDSL"/>
    <property type="match status" value="1"/>
</dbReference>
<feature type="transmembrane region" description="Helical" evidence="2">
    <location>
        <begin position="30"/>
        <end position="50"/>
    </location>
</feature>
<dbReference type="Gramene" id="TraesCS5D03G1203900.1">
    <property type="protein sequence ID" value="TraesCS5D03G1203900.1.CDS"/>
    <property type="gene ID" value="TraesCS5D03G1203900"/>
</dbReference>
<dbReference type="KEGG" id="taes:123123912"/>
<dbReference type="GO" id="GO:0016788">
    <property type="term" value="F:hydrolase activity, acting on ester bonds"/>
    <property type="evidence" value="ECO:0007669"/>
    <property type="project" value="InterPro"/>
</dbReference>
<sequence>MAALHRGQPLIQQEQYTRGVKMITTQRCRLRELLVAVAVAMVAMAAPALVCGRDLNQTMTVQATQQQGSSNKKPLVTALIVFGDSIVDPGNNNNLPATRMKANHAPYGKDFAGHVATGRFSNALLPPDLIARRLNLKPLLGPWLNVEHTPEDLLTGVSFASGATGFDPLTPQIVNVFTMDQELEFFDEYRRRLVGIVGEAETRRIIAGAFFFVVTGTDDLANTYFMTPYRAGDYDIPAYVDLLLVGAEAFLRNTSARGARKMGFTGMPPIGCVPSQRTIGGGPRRRCEARRNYAALMYNKALQQLIDRLNADPTFHTLVVYFDIYDIIEELAVHGERWGFTELTHGCCGSGLIEVTMLCDTRYMGVCDDVDKHVFFDSYHPTQRAYEIIVDHIFKNYVPLMHL</sequence>
<keyword evidence="4" id="KW-1185">Reference proteome</keyword>
<dbReference type="STRING" id="4565.A0A3B6N237"/>
<evidence type="ECO:0000256" key="1">
    <source>
        <dbReference type="ARBA" id="ARBA00008668"/>
    </source>
</evidence>
<dbReference type="GeneID" id="123123912"/>
<dbReference type="PaxDb" id="4565-Traes_5DL_8B83D1EE0.1"/>
<keyword evidence="2" id="KW-0472">Membrane</keyword>
<dbReference type="Gramene" id="TraesCS5D02G566700.1">
    <property type="protein sequence ID" value="TraesCS5D02G566700.1"/>
    <property type="gene ID" value="TraesCS5D02G566700"/>
</dbReference>
<dbReference type="Gramene" id="TraesJAG5D03G03227470.1">
    <property type="protein sequence ID" value="TraesJAG5D03G03227470.1"/>
    <property type="gene ID" value="TraesJAG5D03G03227470"/>
</dbReference>
<dbReference type="AlphaFoldDB" id="A0A3B6N237"/>
<dbReference type="OrthoDB" id="1600564at2759"/>
<proteinExistence type="inferred from homology"/>
<dbReference type="Gramene" id="TraesROB_scaffold_031672_01G000300.1">
    <property type="protein sequence ID" value="TraesROB_scaffold_031672_01G000300.1"/>
    <property type="gene ID" value="TraesROB_scaffold_031672_01G000300"/>
</dbReference>
<dbReference type="Gramene" id="TraesJUL5D03G03255730.1">
    <property type="protein sequence ID" value="TraesJUL5D03G03255730.1"/>
    <property type="gene ID" value="TraesJUL5D03G03255730"/>
</dbReference>
<dbReference type="Gramene" id="TraesLAC5D03G03185840.1">
    <property type="protein sequence ID" value="TraesLAC5D03G03185840.1"/>
    <property type="gene ID" value="TraesLAC5D03G03185840"/>
</dbReference>
<keyword evidence="2" id="KW-0812">Transmembrane</keyword>
<dbReference type="InterPro" id="IPR050592">
    <property type="entry name" value="GDSL_lipolytic_enzyme"/>
</dbReference>
<dbReference type="Gramene" id="TraesRN5D0101241900.1">
    <property type="protein sequence ID" value="TraesRN5D0101241900.1"/>
    <property type="gene ID" value="TraesRN5D0101241900"/>
</dbReference>
<dbReference type="PANTHER" id="PTHR45642">
    <property type="entry name" value="GDSL ESTERASE/LIPASE EXL3"/>
    <property type="match status" value="1"/>
</dbReference>
<gene>
    <name evidence="3" type="primary">LOC123123912</name>
</gene>
<dbReference type="InterPro" id="IPR035669">
    <property type="entry name" value="SGNH_plant_lipase-like"/>
</dbReference>
<dbReference type="Gene3D" id="3.40.50.1110">
    <property type="entry name" value="SGNH hydrolase"/>
    <property type="match status" value="1"/>
</dbReference>
<dbReference type="EnsemblPlants" id="TraesCS5D02G566700.1">
    <property type="protein sequence ID" value="TraesCS5D02G566700.1"/>
    <property type="gene ID" value="TraesCS5D02G566700"/>
</dbReference>
<dbReference type="CDD" id="cd01837">
    <property type="entry name" value="SGNH_plant_lipase_like"/>
    <property type="match status" value="1"/>
</dbReference>
<reference evidence="3" key="1">
    <citation type="submission" date="2018-08" db="EMBL/GenBank/DDBJ databases">
        <authorList>
            <person name="Rossello M."/>
        </authorList>
    </citation>
    <scope>NUCLEOTIDE SEQUENCE [LARGE SCALE GENOMIC DNA]</scope>
    <source>
        <strain evidence="3">cv. Chinese Spring</strain>
    </source>
</reference>
<dbReference type="Gramene" id="TraesCLE_scaffold_052529_01G000100.1">
    <property type="protein sequence ID" value="TraesCLE_scaffold_052529_01G000100.1"/>
    <property type="gene ID" value="TraesCLE_scaffold_052529_01G000100"/>
</dbReference>
<dbReference type="Gramene" id="TraesCAD_scaffold_044666_01G000100.1">
    <property type="protein sequence ID" value="TraesCAD_scaffold_044666_01G000100.1"/>
    <property type="gene ID" value="TraesCAD_scaffold_044666_01G000100"/>
</dbReference>
<dbReference type="OMA" id="GFTEMTH"/>
<dbReference type="PANTHER" id="PTHR45642:SF59">
    <property type="entry name" value="GDSL ESTERASE_LIPASE EXL3"/>
    <property type="match status" value="1"/>
</dbReference>
<dbReference type="RefSeq" id="XP_044400502.1">
    <property type="nucleotide sequence ID" value="XM_044544567.1"/>
</dbReference>
<evidence type="ECO:0000313" key="3">
    <source>
        <dbReference type="EnsemblPlants" id="TraesCS5D02G566700.1"/>
    </source>
</evidence>
<evidence type="ECO:0000313" key="4">
    <source>
        <dbReference type="Proteomes" id="UP000019116"/>
    </source>
</evidence>
<name>A0A3B6N237_WHEAT</name>
<dbReference type="InterPro" id="IPR001087">
    <property type="entry name" value="GDSL"/>
</dbReference>
<reference evidence="3" key="2">
    <citation type="submission" date="2018-10" db="UniProtKB">
        <authorList>
            <consortium name="EnsemblPlants"/>
        </authorList>
    </citation>
    <scope>IDENTIFICATION</scope>
</reference>
<accession>A0A3B6N237</accession>
<dbReference type="Gramene" id="TraesKAR5D01G0408850.1">
    <property type="protein sequence ID" value="cds.TraesKAR5D01G0408850.1"/>
    <property type="gene ID" value="TraesKAR5D01G0408850"/>
</dbReference>
<evidence type="ECO:0000256" key="2">
    <source>
        <dbReference type="SAM" id="Phobius"/>
    </source>
</evidence>
<dbReference type="Gramene" id="TraesSYM5D03G03171120.1">
    <property type="protein sequence ID" value="TraesSYM5D03G03171120.1"/>
    <property type="gene ID" value="TraesSYM5D03G03171120"/>
</dbReference>
<dbReference type="Gramene" id="TraesWEE_scaffold_059280_01G000100.1">
    <property type="protein sequence ID" value="TraesWEE_scaffold_059280_01G000100.1"/>
    <property type="gene ID" value="TraesWEE_scaffold_059280_01G000100"/>
</dbReference>
<dbReference type="Gramene" id="TraesNOR5D03G03263780.1">
    <property type="protein sequence ID" value="TraesNOR5D03G03263780.1"/>
    <property type="gene ID" value="TraesNOR5D03G03263780"/>
</dbReference>
<dbReference type="Gramene" id="TraesPARA_EIv1.0_1885250.1">
    <property type="protein sequence ID" value="TraesPARA_EIv1.0_1885250.1.CDS"/>
    <property type="gene ID" value="TraesPARA_EIv1.0_1885250"/>
</dbReference>
<organism evidence="3">
    <name type="scientific">Triticum aestivum</name>
    <name type="common">Wheat</name>
    <dbReference type="NCBI Taxonomy" id="4565"/>
    <lineage>
        <taxon>Eukaryota</taxon>
        <taxon>Viridiplantae</taxon>
        <taxon>Streptophyta</taxon>
        <taxon>Embryophyta</taxon>
        <taxon>Tracheophyta</taxon>
        <taxon>Spermatophyta</taxon>
        <taxon>Magnoliopsida</taxon>
        <taxon>Liliopsida</taxon>
        <taxon>Poales</taxon>
        <taxon>Poaceae</taxon>
        <taxon>BOP clade</taxon>
        <taxon>Pooideae</taxon>
        <taxon>Triticodae</taxon>
        <taxon>Triticeae</taxon>
        <taxon>Triticinae</taxon>
        <taxon>Triticum</taxon>
    </lineage>
</organism>
<dbReference type="Proteomes" id="UP000019116">
    <property type="component" value="Chromosome 5D"/>
</dbReference>
<protein>
    <recommendedName>
        <fullName evidence="5">GDSL esterase/lipase EXL3</fullName>
    </recommendedName>
</protein>
<comment type="similarity">
    <text evidence="1">Belongs to the 'GDSL' lipolytic enzyme family.</text>
</comment>
<keyword evidence="2" id="KW-1133">Transmembrane helix</keyword>
<evidence type="ECO:0008006" key="5">
    <source>
        <dbReference type="Google" id="ProtNLM"/>
    </source>
</evidence>
<dbReference type="InterPro" id="IPR036514">
    <property type="entry name" value="SGNH_hydro_sf"/>
</dbReference>
<dbReference type="SUPFAM" id="SSF52266">
    <property type="entry name" value="SGNH hydrolase"/>
    <property type="match status" value="1"/>
</dbReference>